<dbReference type="InterPro" id="IPR015943">
    <property type="entry name" value="WD40/YVTN_repeat-like_dom_sf"/>
</dbReference>
<feature type="domain" description="Pyrrolo-quinoline quinone repeat" evidence="2">
    <location>
        <begin position="102"/>
        <end position="233"/>
    </location>
</feature>
<comment type="caution">
    <text evidence="3">The sequence shown here is derived from an EMBL/GenBank/DDBJ whole genome shotgun (WGS) entry which is preliminary data.</text>
</comment>
<dbReference type="InterPro" id="IPR002372">
    <property type="entry name" value="PQQ_rpt_dom"/>
</dbReference>
<dbReference type="EMBL" id="VIXA01000004">
    <property type="protein sequence ID" value="TWG11826.1"/>
    <property type="molecule type" value="Genomic_DNA"/>
</dbReference>
<dbReference type="RefSeq" id="WP_154942877.1">
    <property type="nucleotide sequence ID" value="NZ_VIXA01000004.1"/>
</dbReference>
<dbReference type="InterPro" id="IPR011047">
    <property type="entry name" value="Quinoprotein_ADH-like_sf"/>
</dbReference>
<dbReference type="Pfam" id="PF13360">
    <property type="entry name" value="PQQ_2"/>
    <property type="match status" value="2"/>
</dbReference>
<protein>
    <submittedName>
        <fullName evidence="3">Outer membrane protein assembly factor BamB</fullName>
    </submittedName>
</protein>
<feature type="domain" description="Pyrrolo-quinoline quinone repeat" evidence="2">
    <location>
        <begin position="271"/>
        <end position="399"/>
    </location>
</feature>
<dbReference type="AlphaFoldDB" id="A0A561VJL9"/>
<sequence>MALIDLGDVREESAPEPPRRPPTTVGRPARVAALLVLTLVSLASAAPVAAPAGFTVPARSATTAFLRDDRLFLMEPADAPAGRGGQLTAYAVPEAGDGPLAPLWRTPLPAAGTDGAVFVHRDVVLVTGGSLDGPRRAFAFDLGTGRLRWERPGHVAPAGDALLALETGGEEPGRVSSVDPATGRVAWSVATPVEATTFRVRPDGVDRIVASPSSGQVEVWDARSGARLRAADIRPGELPVYQRSQSVDELLLVVRDTAALVTAYGLDELDRRWEIRLGLVAYFAACGPLLCAYGQTGGMWALDRATGDVRWRATRWHETLIEREGRMLVRGPGSGAQDSFAVLDTATGQAVADLGTWEVSGRYPAEGRPIGVRPADGDRLFVAELDVAGGRTRVLDVLAGVTGDCQADARLLLCRRSGGGFGIWRLDR</sequence>
<accession>A0A561VJL9</accession>
<feature type="region of interest" description="Disordered" evidence="1">
    <location>
        <begin position="1"/>
        <end position="26"/>
    </location>
</feature>
<proteinExistence type="predicted"/>
<name>A0A561VJL9_9ACTN</name>
<keyword evidence="4" id="KW-1185">Reference proteome</keyword>
<dbReference type="Gene3D" id="2.130.10.10">
    <property type="entry name" value="YVTN repeat-like/Quinoprotein amine dehydrogenase"/>
    <property type="match status" value="1"/>
</dbReference>
<organism evidence="3 4">
    <name type="scientific">Micromonospora palomenae</name>
    <dbReference type="NCBI Taxonomy" id="1461247"/>
    <lineage>
        <taxon>Bacteria</taxon>
        <taxon>Bacillati</taxon>
        <taxon>Actinomycetota</taxon>
        <taxon>Actinomycetes</taxon>
        <taxon>Micromonosporales</taxon>
        <taxon>Micromonosporaceae</taxon>
        <taxon>Micromonospora</taxon>
    </lineage>
</organism>
<feature type="compositionally biased region" description="Basic and acidic residues" evidence="1">
    <location>
        <begin position="7"/>
        <end position="19"/>
    </location>
</feature>
<evidence type="ECO:0000259" key="2">
    <source>
        <dbReference type="Pfam" id="PF13360"/>
    </source>
</evidence>
<dbReference type="Proteomes" id="UP000319927">
    <property type="component" value="Unassembled WGS sequence"/>
</dbReference>
<reference evidence="3 4" key="1">
    <citation type="submission" date="2019-06" db="EMBL/GenBank/DDBJ databases">
        <title>Sequencing the genomes of 1000 actinobacteria strains.</title>
        <authorList>
            <person name="Klenk H.-P."/>
        </authorList>
    </citation>
    <scope>NUCLEOTIDE SEQUENCE [LARGE SCALE GENOMIC DNA]</scope>
    <source>
        <strain evidence="3 4">DSM 102131</strain>
    </source>
</reference>
<dbReference type="OrthoDB" id="3757373at2"/>
<evidence type="ECO:0000313" key="3">
    <source>
        <dbReference type="EMBL" id="TWG11826.1"/>
    </source>
</evidence>
<dbReference type="SUPFAM" id="SSF50998">
    <property type="entry name" value="Quinoprotein alcohol dehydrogenase-like"/>
    <property type="match status" value="1"/>
</dbReference>
<gene>
    <name evidence="3" type="ORF">FHX75_14151</name>
</gene>
<evidence type="ECO:0000313" key="4">
    <source>
        <dbReference type="Proteomes" id="UP000319927"/>
    </source>
</evidence>
<evidence type="ECO:0000256" key="1">
    <source>
        <dbReference type="SAM" id="MobiDB-lite"/>
    </source>
</evidence>